<name>A0ABS6PC15_9PSED</name>
<keyword evidence="2" id="KW-1185">Reference proteome</keyword>
<comment type="caution">
    <text evidence="1">The sequence shown here is derived from an EMBL/GenBank/DDBJ whole genome shotgun (WGS) entry which is preliminary data.</text>
</comment>
<proteinExistence type="predicted"/>
<accession>A0ABS6PC15</accession>
<dbReference type="Proteomes" id="UP000765224">
    <property type="component" value="Unassembled WGS sequence"/>
</dbReference>
<reference evidence="1 2" key="1">
    <citation type="submission" date="2021-06" db="EMBL/GenBank/DDBJ databases">
        <title>Updating the genus Pseudomonas: Description of 43 new species and partition of the Pseudomonas putida group.</title>
        <authorList>
            <person name="Girard L."/>
            <person name="Lood C."/>
            <person name="Vandamme P."/>
            <person name="Rokni-Zadeh H."/>
            <person name="Van Noort V."/>
            <person name="Hofte M."/>
            <person name="Lavigne R."/>
            <person name="De Mot R."/>
        </authorList>
    </citation>
    <scope>NUCLEOTIDE SEQUENCE [LARGE SCALE GENOMIC DNA]</scope>
    <source>
        <strain evidence="1 2">COR58</strain>
    </source>
</reference>
<organism evidence="1 2">
    <name type="scientific">Pseudomonas ekonensis</name>
    <dbReference type="NCBI Taxonomy" id="2842353"/>
    <lineage>
        <taxon>Bacteria</taxon>
        <taxon>Pseudomonadati</taxon>
        <taxon>Pseudomonadota</taxon>
        <taxon>Gammaproteobacteria</taxon>
        <taxon>Pseudomonadales</taxon>
        <taxon>Pseudomonadaceae</taxon>
        <taxon>Pseudomonas</taxon>
    </lineage>
</organism>
<evidence type="ECO:0000313" key="2">
    <source>
        <dbReference type="Proteomes" id="UP000765224"/>
    </source>
</evidence>
<gene>
    <name evidence="1" type="ORF">KVG96_08670</name>
</gene>
<dbReference type="RefSeq" id="WP_217891633.1">
    <property type="nucleotide sequence ID" value="NZ_JAHSTS010000001.1"/>
</dbReference>
<dbReference type="EMBL" id="JAHSTS010000001">
    <property type="protein sequence ID" value="MBV4458017.1"/>
    <property type="molecule type" value="Genomic_DNA"/>
</dbReference>
<evidence type="ECO:0000313" key="1">
    <source>
        <dbReference type="EMBL" id="MBV4458017.1"/>
    </source>
</evidence>
<sequence length="250" mass="27988">MMLRLDQPFSEQELAQADELKLYNVSDKTWPIVLSHCNAVELQLHLLKLTSLEGIAGLKNTRRLKLERAKKIESLEPVFQMKGLTHLTVEECVGLHRLDGIEALSELTELRLTGTLWGGSTPLHLDTLEPLLRLPKLTKLSLANLKLCDDDITGLARCTHLRHLSLTNQFDRTQVAFLASRLNGQLLEPLKAYVTTHIGCATCNGPTAMFTGRRMPFLCSACDAPRFQKLTRQFEQMVIDASLPAMSQSV</sequence>
<protein>
    <submittedName>
        <fullName evidence="1">Leucine-rich repeat domain-containing protein</fullName>
    </submittedName>
</protein>